<comment type="domain">
    <text evidence="1">The C4-type zinc finger motif is necessary both for its ER three-way tubular junction localization and formation.</text>
</comment>
<protein>
    <recommendedName>
        <fullName evidence="1">Endoplasmic reticulum junction formation protein lunapark</fullName>
    </recommendedName>
</protein>
<dbReference type="InterPro" id="IPR019273">
    <property type="entry name" value="Lunapark_Znf"/>
</dbReference>
<organism evidence="4 5">
    <name type="scientific">Aspergillus cavernicola</name>
    <dbReference type="NCBI Taxonomy" id="176166"/>
    <lineage>
        <taxon>Eukaryota</taxon>
        <taxon>Fungi</taxon>
        <taxon>Dikarya</taxon>
        <taxon>Ascomycota</taxon>
        <taxon>Pezizomycotina</taxon>
        <taxon>Eurotiomycetes</taxon>
        <taxon>Eurotiomycetidae</taxon>
        <taxon>Eurotiales</taxon>
        <taxon>Aspergillaceae</taxon>
        <taxon>Aspergillus</taxon>
        <taxon>Aspergillus subgen. Nidulantes</taxon>
    </lineage>
</organism>
<feature type="compositionally biased region" description="Basic and acidic residues" evidence="2">
    <location>
        <begin position="150"/>
        <end position="162"/>
    </location>
</feature>
<comment type="subcellular location">
    <subcellularLocation>
        <location evidence="1">Endoplasmic reticulum membrane</location>
        <topology evidence="1">Multi-pass membrane protein</topology>
    </subcellularLocation>
</comment>
<comment type="caution">
    <text evidence="4">The sequence shown here is derived from an EMBL/GenBank/DDBJ whole genome shotgun (WGS) entry which is preliminary data.</text>
</comment>
<dbReference type="PANTHER" id="PTHR22166:SF12">
    <property type="entry name" value="ENDOPLASMIC RETICULUM JUNCTION FORMATION PROTEIN LUNAPARK"/>
    <property type="match status" value="1"/>
</dbReference>
<feature type="transmembrane region" description="Helical" evidence="1">
    <location>
        <begin position="76"/>
        <end position="95"/>
    </location>
</feature>
<name>A0ABR4IXT1_9EURO</name>
<proteinExistence type="inferred from homology"/>
<accession>A0ABR4IXT1</accession>
<feature type="region of interest" description="Disordered" evidence="2">
    <location>
        <begin position="137"/>
        <end position="228"/>
    </location>
</feature>
<dbReference type="PANTHER" id="PTHR22166">
    <property type="entry name" value="ENDOPLASMIC RETICULUM JUNCTION FORMATION PROTEIN LUNAPARK"/>
    <property type="match status" value="1"/>
</dbReference>
<dbReference type="EMBL" id="JBFXLS010000006">
    <property type="protein sequence ID" value="KAL2832582.1"/>
    <property type="molecule type" value="Genomic_DNA"/>
</dbReference>
<keyword evidence="1" id="KW-0862">Zinc</keyword>
<evidence type="ECO:0000259" key="3">
    <source>
        <dbReference type="Pfam" id="PF10058"/>
    </source>
</evidence>
<keyword evidence="1" id="KW-0812">Transmembrane</keyword>
<feature type="compositionally biased region" description="Low complexity" evidence="2">
    <location>
        <begin position="315"/>
        <end position="324"/>
    </location>
</feature>
<evidence type="ECO:0000313" key="5">
    <source>
        <dbReference type="Proteomes" id="UP001610335"/>
    </source>
</evidence>
<feature type="region of interest" description="Disordered" evidence="2">
    <location>
        <begin position="311"/>
        <end position="396"/>
    </location>
</feature>
<keyword evidence="1" id="KW-0479">Metal-binding</keyword>
<comment type="similarity">
    <text evidence="1">Belongs to the lunapark family.</text>
</comment>
<feature type="transmembrane region" description="Helical" evidence="1">
    <location>
        <begin position="47"/>
        <end position="70"/>
    </location>
</feature>
<evidence type="ECO:0000256" key="2">
    <source>
        <dbReference type="SAM" id="MobiDB-lite"/>
    </source>
</evidence>
<feature type="compositionally biased region" description="Polar residues" evidence="2">
    <location>
        <begin position="357"/>
        <end position="366"/>
    </location>
</feature>
<gene>
    <name evidence="4" type="ORF">BDW59DRAFT_106342</name>
</gene>
<evidence type="ECO:0000256" key="1">
    <source>
        <dbReference type="RuleBase" id="RU367073"/>
    </source>
</evidence>
<keyword evidence="1" id="KW-1133">Transmembrane helix</keyword>
<feature type="domain" description="Lunapark zinc ribbon" evidence="3">
    <location>
        <begin position="239"/>
        <end position="295"/>
    </location>
</feature>
<feature type="compositionally biased region" description="Basic residues" evidence="2">
    <location>
        <begin position="384"/>
        <end position="396"/>
    </location>
</feature>
<feature type="compositionally biased region" description="Pro residues" evidence="2">
    <location>
        <begin position="177"/>
        <end position="202"/>
    </location>
</feature>
<keyword evidence="5" id="KW-1185">Reference proteome</keyword>
<sequence>MVSLWPFKGEDNSPASFEKTLATLSTKITQTTSRLDLHRQHARRFKALWTLYTTFIYLLYSVILALVLGWQNWGVAEYAAIVGGPVVIYAVRAGGTRYYEYRINNTQRYLDILQKQSDETIEKLKVATKYNSTQQLLEKYAGDSPKQRTKSGDQKPRPEAKRKPSTQQQPPVQRTGLPPPPTANIRRPAPPPPEQPPSPYPPQQLQQPHPNVPSPLVDEPGFASNAFPTPQQYIEHSRWYDRLLDVLLGEDEAQPKNRVVLICTTCRLVNGQAPPGMKSLKDLGRWRCGGCGAWNGEESAAKKALADVKGESLSAPEAVEAVSDVEAEAEHRSSASTNDGTDDGVMVAREDDRDQVESQSSSGAETSNEEPEDEPQPQPQPKTRSQHAQRRRGRKG</sequence>
<dbReference type="Proteomes" id="UP001610335">
    <property type="component" value="Unassembled WGS sequence"/>
</dbReference>
<reference evidence="4 5" key="1">
    <citation type="submission" date="2024-07" db="EMBL/GenBank/DDBJ databases">
        <title>Section-level genome sequencing and comparative genomics of Aspergillus sections Usti and Cavernicolus.</title>
        <authorList>
            <consortium name="Lawrence Berkeley National Laboratory"/>
            <person name="Nybo J.L."/>
            <person name="Vesth T.C."/>
            <person name="Theobald S."/>
            <person name="Frisvad J.C."/>
            <person name="Larsen T.O."/>
            <person name="Kjaerboelling I."/>
            <person name="Rothschild-Mancinelli K."/>
            <person name="Lyhne E.K."/>
            <person name="Kogle M.E."/>
            <person name="Barry K."/>
            <person name="Clum A."/>
            <person name="Na H."/>
            <person name="Ledsgaard L."/>
            <person name="Lin J."/>
            <person name="Lipzen A."/>
            <person name="Kuo A."/>
            <person name="Riley R."/>
            <person name="Mondo S."/>
            <person name="LaButti K."/>
            <person name="Haridas S."/>
            <person name="Pangalinan J."/>
            <person name="Salamov A.A."/>
            <person name="Simmons B.A."/>
            <person name="Magnuson J.K."/>
            <person name="Chen J."/>
            <person name="Drula E."/>
            <person name="Henrissat B."/>
            <person name="Wiebenga A."/>
            <person name="Lubbers R.J."/>
            <person name="Gomes A.C."/>
            <person name="Makela M.R."/>
            <person name="Stajich J."/>
            <person name="Grigoriev I.V."/>
            <person name="Mortensen U.H."/>
            <person name="De vries R.P."/>
            <person name="Baker S.E."/>
            <person name="Andersen M.R."/>
        </authorList>
    </citation>
    <scope>NUCLEOTIDE SEQUENCE [LARGE SCALE GENOMIC DNA]</scope>
    <source>
        <strain evidence="4 5">CBS 600.67</strain>
    </source>
</reference>
<dbReference type="InterPro" id="IPR040115">
    <property type="entry name" value="Lnp"/>
</dbReference>
<comment type="function">
    <text evidence="1">Plays a role in determining ER morphology.</text>
</comment>
<evidence type="ECO:0000313" key="4">
    <source>
        <dbReference type="EMBL" id="KAL2832582.1"/>
    </source>
</evidence>
<keyword evidence="1" id="KW-0256">Endoplasmic reticulum</keyword>
<keyword evidence="1" id="KW-0472">Membrane</keyword>
<keyword evidence="1" id="KW-0863">Zinc-finger</keyword>
<dbReference type="Pfam" id="PF10058">
    <property type="entry name" value="Zn_ribbon_10"/>
    <property type="match status" value="1"/>
</dbReference>